<keyword evidence="15" id="KW-0964">Secreted</keyword>
<protein>
    <recommendedName>
        <fullName evidence="3 15">Peroxidase</fullName>
        <ecNumber evidence="3 15">1.11.1.7</ecNumber>
    </recommendedName>
</protein>
<keyword evidence="9 13" id="KW-0408">Iron</keyword>
<dbReference type="OrthoDB" id="2113341at2759"/>
<keyword evidence="18" id="KW-1185">Reference proteome</keyword>
<feature type="disulfide bond" evidence="14">
    <location>
        <begin position="31"/>
        <end position="96"/>
    </location>
</feature>
<evidence type="ECO:0000256" key="13">
    <source>
        <dbReference type="PIRSR" id="PIRSR600823-3"/>
    </source>
</evidence>
<evidence type="ECO:0000256" key="1">
    <source>
        <dbReference type="ARBA" id="ARBA00000189"/>
    </source>
</evidence>
<dbReference type="GO" id="GO:0140825">
    <property type="term" value="F:lactoperoxidase activity"/>
    <property type="evidence" value="ECO:0007669"/>
    <property type="project" value="UniProtKB-EC"/>
</dbReference>
<evidence type="ECO:0000313" key="18">
    <source>
        <dbReference type="Proteomes" id="UP000806378"/>
    </source>
</evidence>
<evidence type="ECO:0000256" key="6">
    <source>
        <dbReference type="ARBA" id="ARBA00022723"/>
    </source>
</evidence>
<accession>A0A8T0CM52</accession>
<dbReference type="InterPro" id="IPR033905">
    <property type="entry name" value="Secretory_peroxidase"/>
</dbReference>
<evidence type="ECO:0000256" key="4">
    <source>
        <dbReference type="ARBA" id="ARBA00022559"/>
    </source>
</evidence>
<dbReference type="Pfam" id="PF00141">
    <property type="entry name" value="peroxidase"/>
    <property type="match status" value="1"/>
</dbReference>
<feature type="disulfide bond" evidence="14">
    <location>
        <begin position="183"/>
        <end position="210"/>
    </location>
</feature>
<evidence type="ECO:0000259" key="16">
    <source>
        <dbReference type="PROSITE" id="PS50873"/>
    </source>
</evidence>
<comment type="function">
    <text evidence="2">Removal of H(2)O(2), oxidation of toxic reductants, biosynthesis and degradation of lignin, suberization, auxin catabolism, response to environmental stresses such as wounding, pathogen attack and oxidative stress. These functions might be dependent on each isozyme/isoform in each plant tissue.</text>
</comment>
<dbReference type="CDD" id="cd00693">
    <property type="entry name" value="secretory_peroxidase"/>
    <property type="match status" value="1"/>
</dbReference>
<organism evidence="17 18">
    <name type="scientific">Corymbia citriodora subsp. variegata</name>
    <dbReference type="NCBI Taxonomy" id="360336"/>
    <lineage>
        <taxon>Eukaryota</taxon>
        <taxon>Viridiplantae</taxon>
        <taxon>Streptophyta</taxon>
        <taxon>Embryophyta</taxon>
        <taxon>Tracheophyta</taxon>
        <taxon>Spermatophyta</taxon>
        <taxon>Magnoliopsida</taxon>
        <taxon>eudicotyledons</taxon>
        <taxon>Gunneridae</taxon>
        <taxon>Pentapetalae</taxon>
        <taxon>rosids</taxon>
        <taxon>malvids</taxon>
        <taxon>Myrtales</taxon>
        <taxon>Myrtaceae</taxon>
        <taxon>Myrtoideae</taxon>
        <taxon>Eucalypteae</taxon>
        <taxon>Corymbia</taxon>
    </lineage>
</organism>
<sequence length="303" mass="33703">MSCLLLASSQGVSSSVQLVKGLSWSFFKKTCSEVESIIKEHLKKVFQDDISQLQGSYVSISTTALFSKQDAPPNPNLRRTTLKIINDLRNLMEKKCGRRVVSFADIATIAARDSIFLSGGPKYEVPLGRRDKLAFASVNETTENLPSPTQNASQILAALTKKSFDTIDVVALSRAHSIGLGHCGAFTKRLYPTPNSTMDKNFTCDLKGVCPATNSTNTIILDIRSPNRFDNKYFVNLVNRQSLFTSDQDLYEDPTTWDIVTSFAKDLELFFQKFVLTMTKMGQLAVLTMTKGEIRAHYSVRNS</sequence>
<feature type="binding site" evidence="13">
    <location>
        <position position="59"/>
    </location>
    <ligand>
        <name>Ca(2+)</name>
        <dbReference type="ChEBI" id="CHEBI:29108"/>
        <label>1</label>
    </ligand>
</feature>
<dbReference type="PROSITE" id="PS50873">
    <property type="entry name" value="PEROXIDASE_4"/>
    <property type="match status" value="1"/>
</dbReference>
<dbReference type="Gramene" id="rna-gnl|WGS:JABURB|Cocit.L2495.1">
    <property type="protein sequence ID" value="cds-KAF7847872.1"/>
    <property type="gene ID" value="gene-BT93_L2495"/>
</dbReference>
<comment type="similarity">
    <text evidence="15">Belongs to the peroxidase family. Classical plant (class III) peroxidase subfamily.</text>
</comment>
<keyword evidence="15" id="KW-0376">Hydrogen peroxide</keyword>
<dbReference type="AlphaFoldDB" id="A0A8T0CM52"/>
<keyword evidence="7 13" id="KW-0106">Calcium</keyword>
<feature type="binding site" evidence="13">
    <location>
        <position position="230"/>
    </location>
    <ligand>
        <name>Ca(2+)</name>
        <dbReference type="ChEBI" id="CHEBI:29108"/>
        <label>2</label>
    </ligand>
</feature>
<dbReference type="PANTHER" id="PTHR31517:SF48">
    <property type="entry name" value="PEROXIDASE 16-RELATED"/>
    <property type="match status" value="1"/>
</dbReference>
<comment type="cofactor">
    <cofactor evidence="13 15">
        <name>Ca(2+)</name>
        <dbReference type="ChEBI" id="CHEBI:29108"/>
    </cofactor>
    <text evidence="13 15">Binds 2 calcium ions per subunit.</text>
</comment>
<dbReference type="EMBL" id="MU090441">
    <property type="protein sequence ID" value="KAF7847872.1"/>
    <property type="molecule type" value="Genomic_DNA"/>
</dbReference>
<dbReference type="InterPro" id="IPR000823">
    <property type="entry name" value="Peroxidase_pln"/>
</dbReference>
<evidence type="ECO:0000256" key="7">
    <source>
        <dbReference type="ARBA" id="ARBA00022837"/>
    </source>
</evidence>
<dbReference type="Gene3D" id="1.10.520.10">
    <property type="match status" value="1"/>
</dbReference>
<keyword evidence="11" id="KW-0325">Glycoprotein</keyword>
<evidence type="ECO:0000313" key="17">
    <source>
        <dbReference type="EMBL" id="KAF7847872.1"/>
    </source>
</evidence>
<dbReference type="PANTHER" id="PTHR31517">
    <property type="match status" value="1"/>
</dbReference>
<dbReference type="PRINTS" id="PR00461">
    <property type="entry name" value="PLPEROXIDASE"/>
</dbReference>
<keyword evidence="6 13" id="KW-0479">Metal-binding</keyword>
<feature type="binding site" evidence="13">
    <location>
        <position position="55"/>
    </location>
    <ligand>
        <name>Ca(2+)</name>
        <dbReference type="ChEBI" id="CHEBI:29108"/>
        <label>1</label>
    </ligand>
</feature>
<comment type="catalytic activity">
    <reaction evidence="1 15">
        <text>2 a phenolic donor + H2O2 = 2 a phenolic radical donor + 2 H2O</text>
        <dbReference type="Rhea" id="RHEA:56136"/>
        <dbReference type="ChEBI" id="CHEBI:15377"/>
        <dbReference type="ChEBI" id="CHEBI:16240"/>
        <dbReference type="ChEBI" id="CHEBI:139520"/>
        <dbReference type="ChEBI" id="CHEBI:139521"/>
        <dbReference type="EC" id="1.11.1.7"/>
    </reaction>
</comment>
<gene>
    <name evidence="17" type="ORF">BT93_L2495</name>
</gene>
<evidence type="ECO:0000256" key="14">
    <source>
        <dbReference type="PIRSR" id="PIRSR600823-5"/>
    </source>
</evidence>
<dbReference type="GO" id="GO:0046872">
    <property type="term" value="F:metal ion binding"/>
    <property type="evidence" value="ECO:0007669"/>
    <property type="project" value="UniProtKB-UniRule"/>
</dbReference>
<feature type="binding site" evidence="12">
    <location>
        <position position="146"/>
    </location>
    <ligand>
        <name>substrate</name>
    </ligand>
</feature>
<name>A0A8T0CM52_CORYI</name>
<keyword evidence="5 15" id="KW-0349">Heme</keyword>
<evidence type="ECO:0000256" key="3">
    <source>
        <dbReference type="ARBA" id="ARBA00012313"/>
    </source>
</evidence>
<evidence type="ECO:0000256" key="8">
    <source>
        <dbReference type="ARBA" id="ARBA00023002"/>
    </source>
</evidence>
<comment type="cofactor">
    <cofactor evidence="13 15">
        <name>heme b</name>
        <dbReference type="ChEBI" id="CHEBI:60344"/>
    </cofactor>
    <text evidence="13 15">Binds 1 heme b (iron(II)-protoporphyrin IX) group per subunit.</text>
</comment>
<dbReference type="PRINTS" id="PR00458">
    <property type="entry name" value="PEROXIDASE"/>
</dbReference>
<dbReference type="InterPro" id="IPR010255">
    <property type="entry name" value="Haem_peroxidase_sf"/>
</dbReference>
<evidence type="ECO:0000256" key="5">
    <source>
        <dbReference type="ARBA" id="ARBA00022617"/>
    </source>
</evidence>
<proteinExistence type="inferred from homology"/>
<comment type="subcellular location">
    <subcellularLocation>
        <location evidence="15">Secreted</location>
    </subcellularLocation>
</comment>
<feature type="binding site" description="axial binding residue" evidence="13">
    <location>
        <position position="176"/>
    </location>
    <ligand>
        <name>heme b</name>
        <dbReference type="ChEBI" id="CHEBI:60344"/>
    </ligand>
    <ligandPart>
        <name>Fe</name>
        <dbReference type="ChEBI" id="CHEBI:18248"/>
    </ligandPart>
</feature>
<evidence type="ECO:0000256" key="10">
    <source>
        <dbReference type="ARBA" id="ARBA00023157"/>
    </source>
</evidence>
<comment type="caution">
    <text evidence="17">The sequence shown here is derived from an EMBL/GenBank/DDBJ whole genome shotgun (WGS) entry which is preliminary data.</text>
</comment>
<keyword evidence="8 15" id="KW-0560">Oxidoreductase</keyword>
<feature type="domain" description="Plant heme peroxidase family profile" evidence="16">
    <location>
        <begin position="42"/>
        <end position="302"/>
    </location>
</feature>
<feature type="binding site" evidence="13">
    <location>
        <position position="222"/>
    </location>
    <ligand>
        <name>Ca(2+)</name>
        <dbReference type="ChEBI" id="CHEBI:29108"/>
        <label>2</label>
    </ligand>
</feature>
<dbReference type="SUPFAM" id="SSF48113">
    <property type="entry name" value="Heme-dependent peroxidases"/>
    <property type="match status" value="1"/>
</dbReference>
<dbReference type="EC" id="1.11.1.7" evidence="3 15"/>
<evidence type="ECO:0000256" key="9">
    <source>
        <dbReference type="ARBA" id="ARBA00023004"/>
    </source>
</evidence>
<keyword evidence="4 15" id="KW-0575">Peroxidase</keyword>
<dbReference type="InterPro" id="IPR002016">
    <property type="entry name" value="Haem_peroxidase"/>
</dbReference>
<keyword evidence="10 14" id="KW-1015">Disulfide bond</keyword>
<reference evidence="17" key="1">
    <citation type="submission" date="2020-05" db="EMBL/GenBank/DDBJ databases">
        <title>WGS assembly of Corymbia citriodora subspecies variegata.</title>
        <authorList>
            <person name="Barry K."/>
            <person name="Hundley H."/>
            <person name="Shu S."/>
            <person name="Jenkins J."/>
            <person name="Grimwood J."/>
            <person name="Baten A."/>
        </authorList>
    </citation>
    <scope>NUCLEOTIDE SEQUENCE</scope>
    <source>
        <strain evidence="17">CV2-018</strain>
    </source>
</reference>
<dbReference type="GO" id="GO:0006979">
    <property type="term" value="P:response to oxidative stress"/>
    <property type="evidence" value="ECO:0007669"/>
    <property type="project" value="UniProtKB-UniRule"/>
</dbReference>
<dbReference type="Proteomes" id="UP000806378">
    <property type="component" value="Unassembled WGS sequence"/>
</dbReference>
<evidence type="ECO:0000256" key="15">
    <source>
        <dbReference type="RuleBase" id="RU362060"/>
    </source>
</evidence>
<dbReference type="GO" id="GO:0042744">
    <property type="term" value="P:hydrogen peroxide catabolic process"/>
    <property type="evidence" value="ECO:0007669"/>
    <property type="project" value="UniProtKB-KW"/>
</dbReference>
<evidence type="ECO:0000256" key="2">
    <source>
        <dbReference type="ARBA" id="ARBA00002322"/>
    </source>
</evidence>
<evidence type="ECO:0000256" key="12">
    <source>
        <dbReference type="PIRSR" id="PIRSR600823-2"/>
    </source>
</evidence>
<dbReference type="FunFam" id="1.10.420.10:FF:000006">
    <property type="entry name" value="Peroxidase"/>
    <property type="match status" value="1"/>
</dbReference>
<dbReference type="GO" id="GO:0005576">
    <property type="term" value="C:extracellular region"/>
    <property type="evidence" value="ECO:0007669"/>
    <property type="project" value="UniProtKB-SubCell"/>
</dbReference>
<dbReference type="Gene3D" id="1.10.420.10">
    <property type="entry name" value="Peroxidase, domain 2"/>
    <property type="match status" value="1"/>
</dbReference>
<evidence type="ECO:0000256" key="11">
    <source>
        <dbReference type="ARBA" id="ARBA00023180"/>
    </source>
</evidence>
<dbReference type="GO" id="GO:0020037">
    <property type="term" value="F:heme binding"/>
    <property type="evidence" value="ECO:0007669"/>
    <property type="project" value="UniProtKB-UniRule"/>
</dbReference>